<dbReference type="AlphaFoldDB" id="A0A927QFK4"/>
<feature type="signal peptide" evidence="1">
    <location>
        <begin position="1"/>
        <end position="28"/>
    </location>
</feature>
<evidence type="ECO:0000256" key="1">
    <source>
        <dbReference type="SAM" id="SignalP"/>
    </source>
</evidence>
<evidence type="ECO:0008006" key="4">
    <source>
        <dbReference type="Google" id="ProtNLM"/>
    </source>
</evidence>
<feature type="chain" id="PRO_5037668695" description="Secreted protein" evidence="1">
    <location>
        <begin position="29"/>
        <end position="199"/>
    </location>
</feature>
<evidence type="ECO:0000313" key="2">
    <source>
        <dbReference type="EMBL" id="MBD9724526.1"/>
    </source>
</evidence>
<sequence>MTTARMHTLVAVAALTTLLAGASTTSYAASRGEAAHGAGTTGAVAEATAAAAAARKAPTPRIVQPGEHVVAAPGFEFWLTEEGKHWMEPDLPDFEQFRSVVDGNIDRSRPGVSLQASAFEGRYYLSGVYYGGKGTASRVAVRTSTGTVHGKLLELPGKPGWGVWYAVADLPAVDDGQEFLRGVTVRDTKGGVYSQLRLR</sequence>
<reference evidence="2" key="1">
    <citation type="submission" date="2020-09" db="EMBL/GenBank/DDBJ databases">
        <title>Streptomyces canutascabiei sp. nov., which causes potato common scab and is distributed across the world.</title>
        <authorList>
            <person name="Nguyen H.P."/>
            <person name="Weisberg A.J."/>
            <person name="Chang J.H."/>
            <person name="Clarke C.R."/>
        </authorList>
    </citation>
    <scope>NUCLEOTIDE SEQUENCE</scope>
    <source>
        <strain evidence="2">ID-01-6.2a</strain>
    </source>
</reference>
<accession>A0A927QFK4</accession>
<proteinExistence type="predicted"/>
<dbReference type="Proteomes" id="UP000661025">
    <property type="component" value="Unassembled WGS sequence"/>
</dbReference>
<dbReference type="GeneID" id="79932161"/>
<comment type="caution">
    <text evidence="2">The sequence shown here is derived from an EMBL/GenBank/DDBJ whole genome shotgun (WGS) entry which is preliminary data.</text>
</comment>
<dbReference type="EMBL" id="JACYXT010000005">
    <property type="protein sequence ID" value="MBD9724526.1"/>
    <property type="molecule type" value="Genomic_DNA"/>
</dbReference>
<name>A0A927QFK4_9ACTN</name>
<organism evidence="2 3">
    <name type="scientific">Streptomyces caniscabiei</name>
    <dbReference type="NCBI Taxonomy" id="2746961"/>
    <lineage>
        <taxon>Bacteria</taxon>
        <taxon>Bacillati</taxon>
        <taxon>Actinomycetota</taxon>
        <taxon>Actinomycetes</taxon>
        <taxon>Kitasatosporales</taxon>
        <taxon>Streptomycetaceae</taxon>
        <taxon>Streptomyces</taxon>
    </lineage>
</organism>
<keyword evidence="1" id="KW-0732">Signal</keyword>
<gene>
    <name evidence="2" type="ORF">IHE70_15140</name>
</gene>
<dbReference type="RefSeq" id="WP_086800532.1">
    <property type="nucleotide sequence ID" value="NZ_CP119182.1"/>
</dbReference>
<evidence type="ECO:0000313" key="3">
    <source>
        <dbReference type="Proteomes" id="UP000661025"/>
    </source>
</evidence>
<protein>
    <recommendedName>
        <fullName evidence="4">Secreted protein</fullName>
    </recommendedName>
</protein>